<dbReference type="AlphaFoldDB" id="A0A8H6G3M4"/>
<dbReference type="Proteomes" id="UP000578531">
    <property type="component" value="Unassembled WGS sequence"/>
</dbReference>
<keyword evidence="2" id="KW-1185">Reference proteome</keyword>
<accession>A0A8H6G3M4</accession>
<comment type="caution">
    <text evidence="1">The sequence shown here is derived from an EMBL/GenBank/DDBJ whole genome shotgun (WGS) entry which is preliminary data.</text>
</comment>
<reference evidence="1 2" key="1">
    <citation type="journal article" date="2020" name="Genomics">
        <title>Complete, high-quality genomes from long-read metagenomic sequencing of two wolf lichen thalli reveals enigmatic genome architecture.</title>
        <authorList>
            <person name="McKenzie S.K."/>
            <person name="Walston R.F."/>
            <person name="Allen J.L."/>
        </authorList>
    </citation>
    <scope>NUCLEOTIDE SEQUENCE [LARGE SCALE GENOMIC DNA]</scope>
    <source>
        <strain evidence="1">WasteWater2</strain>
    </source>
</reference>
<protein>
    <submittedName>
        <fullName evidence="1">Uncharacterized protein</fullName>
    </submittedName>
</protein>
<organism evidence="1 2">
    <name type="scientific">Letharia columbiana</name>
    <dbReference type="NCBI Taxonomy" id="112416"/>
    <lineage>
        <taxon>Eukaryota</taxon>
        <taxon>Fungi</taxon>
        <taxon>Dikarya</taxon>
        <taxon>Ascomycota</taxon>
        <taxon>Pezizomycotina</taxon>
        <taxon>Lecanoromycetes</taxon>
        <taxon>OSLEUM clade</taxon>
        <taxon>Lecanoromycetidae</taxon>
        <taxon>Lecanorales</taxon>
        <taxon>Lecanorineae</taxon>
        <taxon>Parmeliaceae</taxon>
        <taxon>Letharia</taxon>
    </lineage>
</organism>
<evidence type="ECO:0000313" key="1">
    <source>
        <dbReference type="EMBL" id="KAF6239789.1"/>
    </source>
</evidence>
<name>A0A8H6G3M4_9LECA</name>
<evidence type="ECO:0000313" key="2">
    <source>
        <dbReference type="Proteomes" id="UP000578531"/>
    </source>
</evidence>
<proteinExistence type="predicted"/>
<sequence>MRRLTAQLDAVHEASKQEVAEFLMRHQLDIVDAGLVVLNRLKKAVRDCVDDV</sequence>
<gene>
    <name evidence="1" type="ORF">HO173_002335</name>
</gene>
<dbReference type="EMBL" id="JACCJC010000005">
    <property type="protein sequence ID" value="KAF6239789.1"/>
    <property type="molecule type" value="Genomic_DNA"/>
</dbReference>
<dbReference type="RefSeq" id="XP_037169064.1">
    <property type="nucleotide sequence ID" value="XM_037304269.1"/>
</dbReference>
<dbReference type="GeneID" id="59284009"/>